<reference evidence="2" key="1">
    <citation type="journal article" date="2019" name="Int. J. Syst. Evol. Microbiol.">
        <title>The Global Catalogue of Microorganisms (GCM) 10K type strain sequencing project: providing services to taxonomists for standard genome sequencing and annotation.</title>
        <authorList>
            <consortium name="The Broad Institute Genomics Platform"/>
            <consortium name="The Broad Institute Genome Sequencing Center for Infectious Disease"/>
            <person name="Wu L."/>
            <person name="Ma J."/>
        </authorList>
    </citation>
    <scope>NUCLEOTIDE SEQUENCE [LARGE SCALE GENOMIC DNA]</scope>
    <source>
        <strain evidence="2">KCTC 42247</strain>
    </source>
</reference>
<keyword evidence="2" id="KW-1185">Reference proteome</keyword>
<accession>A0ABW5U7L1</accession>
<gene>
    <name evidence="1" type="ORF">ACFSQ6_00150</name>
</gene>
<evidence type="ECO:0008006" key="3">
    <source>
        <dbReference type="Google" id="ProtNLM"/>
    </source>
</evidence>
<dbReference type="EMBL" id="JBHUMB010000003">
    <property type="protein sequence ID" value="MFD2741797.1"/>
    <property type="molecule type" value="Genomic_DNA"/>
</dbReference>
<comment type="caution">
    <text evidence="1">The sequence shown here is derived from an EMBL/GenBank/DDBJ whole genome shotgun (WGS) entry which is preliminary data.</text>
</comment>
<dbReference type="RefSeq" id="WP_380883309.1">
    <property type="nucleotide sequence ID" value="NZ_JBHUMB010000003.1"/>
</dbReference>
<dbReference type="SUPFAM" id="SSF69304">
    <property type="entry name" value="Tricorn protease N-terminal domain"/>
    <property type="match status" value="1"/>
</dbReference>
<dbReference type="Gene3D" id="2.120.10.60">
    <property type="entry name" value="Tricorn protease N-terminal domain"/>
    <property type="match status" value="1"/>
</dbReference>
<evidence type="ECO:0000313" key="1">
    <source>
        <dbReference type="EMBL" id="MFD2741797.1"/>
    </source>
</evidence>
<dbReference type="PANTHER" id="PTHR36842">
    <property type="entry name" value="PROTEIN TOLB HOMOLOG"/>
    <property type="match status" value="1"/>
</dbReference>
<dbReference type="Pfam" id="PF26549">
    <property type="entry name" value="Tricorn_N"/>
    <property type="match status" value="1"/>
</dbReference>
<protein>
    <recommendedName>
        <fullName evidence="3">Peptidase S41</fullName>
    </recommendedName>
</protein>
<name>A0ABW5U7L1_9SPHI</name>
<organism evidence="1 2">
    <name type="scientific">Sphingobacterium populi</name>
    <dbReference type="NCBI Taxonomy" id="1812824"/>
    <lineage>
        <taxon>Bacteria</taxon>
        <taxon>Pseudomonadati</taxon>
        <taxon>Bacteroidota</taxon>
        <taxon>Sphingobacteriia</taxon>
        <taxon>Sphingobacteriales</taxon>
        <taxon>Sphingobacteriaceae</taxon>
        <taxon>Sphingobacterium</taxon>
    </lineage>
</organism>
<evidence type="ECO:0000313" key="2">
    <source>
        <dbReference type="Proteomes" id="UP001597418"/>
    </source>
</evidence>
<dbReference type="PANTHER" id="PTHR36842:SF1">
    <property type="entry name" value="PROTEIN TOLB"/>
    <property type="match status" value="1"/>
</dbReference>
<proteinExistence type="predicted"/>
<dbReference type="Proteomes" id="UP001597418">
    <property type="component" value="Unassembled WGS sequence"/>
</dbReference>
<sequence length="191" mass="20995">MYKKLFIIKLLIVAYIWVPTIVFAQEALWLRYPTISPDGSSMVFGYQGNLYKVPASGGQATPLTVGQSHSMMPVWSRDGQWIAFADDRHGNFDVFVMPSAGGQATRLTYNSANDFPYDFSADDGAVYFGSTRQAPATSVRFPSITLFQNVYQVPVKGGRAKLVSAAGMDFAKLSPNGQQMVFQDRKGGEDP</sequence>